<feature type="transmembrane region" description="Helical" evidence="6">
    <location>
        <begin position="68"/>
        <end position="91"/>
    </location>
</feature>
<dbReference type="EMBL" id="CP122979">
    <property type="protein sequence ID" value="WGI36775.1"/>
    <property type="molecule type" value="Genomic_DNA"/>
</dbReference>
<dbReference type="RefSeq" id="WP_280102077.1">
    <property type="nucleotide sequence ID" value="NZ_CP122979.1"/>
</dbReference>
<feature type="transmembrane region" description="Helical" evidence="6">
    <location>
        <begin position="111"/>
        <end position="133"/>
    </location>
</feature>
<dbReference type="InterPro" id="IPR000292">
    <property type="entry name" value="For/NO2_transpt"/>
</dbReference>
<keyword evidence="3 6" id="KW-1133">Transmembrane helix</keyword>
<dbReference type="Proteomes" id="UP001179842">
    <property type="component" value="Chromosome"/>
</dbReference>
<organism evidence="7 8">
    <name type="scientific">Mesomycoplasma lagogenitalium</name>
    <dbReference type="NCBI Taxonomy" id="171286"/>
    <lineage>
        <taxon>Bacteria</taxon>
        <taxon>Bacillati</taxon>
        <taxon>Mycoplasmatota</taxon>
        <taxon>Mycoplasmoidales</taxon>
        <taxon>Metamycoplasmataceae</taxon>
        <taxon>Mesomycoplasma</taxon>
    </lineage>
</organism>
<reference evidence="7" key="1">
    <citation type="submission" date="2023-04" db="EMBL/GenBank/DDBJ databases">
        <title>Completed genome of Mycoplasma lagogenitalium type strain 12MS.</title>
        <authorList>
            <person name="Spergser J."/>
        </authorList>
    </citation>
    <scope>NUCLEOTIDE SEQUENCE</scope>
    <source>
        <strain evidence="7">12MS</strain>
    </source>
</reference>
<sequence length="395" mass="44903">MQDYKSNFSNAIDYGYQKTKLVWWKHLLMGMMASIYVGIGYIGYIYVLGWFGADQVETNGHFYLAGNALFLAAMVFPVGIIMITILGGSLFTSDSLQSLAVMTKKARATKVLRNLFWVLVGNFLGGLFVAILLKLSHAFKDDQLRVLEFIISKKISYTWTEVFASALLCNILVAGTVWACLATNSTSGKILIMFFFIWVFAIAGFQHVVANGILFAFGWLFQNTEYTTFANDADFQEWIHEGLISAERVAEMKAENPVNNNSYYEFTTTLNEMIEINSRHKLPEYSSLNWTGKALLPNLLSAMVGNWFSGAIFLPVVYWALIKFKPKKYGTIDPQVIVENEIKQVLENQEVKDIDEAKEIAFSNLSQIRKKEIKKNFEKPTLLDKIKKFFSKNKK</sequence>
<evidence type="ECO:0000256" key="4">
    <source>
        <dbReference type="ARBA" id="ARBA00023136"/>
    </source>
</evidence>
<dbReference type="InterPro" id="IPR023271">
    <property type="entry name" value="Aquaporin-like"/>
</dbReference>
<accession>A0ABY8LU53</accession>
<name>A0ABY8LU53_9BACT</name>
<gene>
    <name evidence="7" type="ORF">QEG99_00595</name>
</gene>
<keyword evidence="4 6" id="KW-0472">Membrane</keyword>
<evidence type="ECO:0000256" key="1">
    <source>
        <dbReference type="ARBA" id="ARBA00004141"/>
    </source>
</evidence>
<evidence type="ECO:0000256" key="3">
    <source>
        <dbReference type="ARBA" id="ARBA00022989"/>
    </source>
</evidence>
<evidence type="ECO:0000313" key="8">
    <source>
        <dbReference type="Proteomes" id="UP001179842"/>
    </source>
</evidence>
<evidence type="ECO:0000256" key="2">
    <source>
        <dbReference type="ARBA" id="ARBA00022692"/>
    </source>
</evidence>
<feature type="transmembrane region" description="Helical" evidence="6">
    <location>
        <begin position="193"/>
        <end position="221"/>
    </location>
</feature>
<feature type="transmembrane region" description="Helical" evidence="6">
    <location>
        <begin position="299"/>
        <end position="321"/>
    </location>
</feature>
<proteinExistence type="inferred from homology"/>
<dbReference type="PANTHER" id="PTHR30520:SF6">
    <property type="entry name" value="FORMATE_NITRATE FAMILY TRANSPORTER (EUROFUNG)"/>
    <property type="match status" value="1"/>
</dbReference>
<evidence type="ECO:0000256" key="6">
    <source>
        <dbReference type="SAM" id="Phobius"/>
    </source>
</evidence>
<feature type="transmembrane region" description="Helical" evidence="6">
    <location>
        <begin position="162"/>
        <end position="181"/>
    </location>
</feature>
<keyword evidence="8" id="KW-1185">Reference proteome</keyword>
<dbReference type="Gene3D" id="1.20.1080.10">
    <property type="entry name" value="Glycerol uptake facilitator protein"/>
    <property type="match status" value="1"/>
</dbReference>
<evidence type="ECO:0000313" key="7">
    <source>
        <dbReference type="EMBL" id="WGI36775.1"/>
    </source>
</evidence>
<dbReference type="PANTHER" id="PTHR30520">
    <property type="entry name" value="FORMATE TRANSPORTER-RELATED"/>
    <property type="match status" value="1"/>
</dbReference>
<dbReference type="Pfam" id="PF01226">
    <property type="entry name" value="Form_Nir_trans"/>
    <property type="match status" value="1"/>
</dbReference>
<protein>
    <submittedName>
        <fullName evidence="7">Formate/nitrite transporter family protein</fullName>
    </submittedName>
</protein>
<feature type="transmembrane region" description="Helical" evidence="6">
    <location>
        <begin position="27"/>
        <end position="48"/>
    </location>
</feature>
<evidence type="ECO:0000256" key="5">
    <source>
        <dbReference type="ARBA" id="ARBA00049660"/>
    </source>
</evidence>
<comment type="similarity">
    <text evidence="5">Belongs to the FNT transporter (TC 1.A.16) family.</text>
</comment>
<keyword evidence="2 6" id="KW-0812">Transmembrane</keyword>
<comment type="subcellular location">
    <subcellularLocation>
        <location evidence="1">Membrane</location>
        <topology evidence="1">Multi-pass membrane protein</topology>
    </subcellularLocation>
</comment>